<evidence type="ECO:0000259" key="4">
    <source>
        <dbReference type="Pfam" id="PF13579"/>
    </source>
</evidence>
<keyword evidence="2" id="KW-0808">Transferase</keyword>
<dbReference type="InterPro" id="IPR001296">
    <property type="entry name" value="Glyco_trans_1"/>
</dbReference>
<dbReference type="Pfam" id="PF00534">
    <property type="entry name" value="Glycos_transf_1"/>
    <property type="match status" value="1"/>
</dbReference>
<dbReference type="KEGG" id="acij:JS278_02832"/>
<accession>A0A344UXG9</accession>
<dbReference type="CDD" id="cd03801">
    <property type="entry name" value="GT4_PimA-like"/>
    <property type="match status" value="1"/>
</dbReference>
<keyword evidence="6" id="KW-1185">Reference proteome</keyword>
<organism evidence="5 6">
    <name type="scientific">Acidipropionibacterium virtanenii</name>
    <dbReference type="NCBI Taxonomy" id="2057246"/>
    <lineage>
        <taxon>Bacteria</taxon>
        <taxon>Bacillati</taxon>
        <taxon>Actinomycetota</taxon>
        <taxon>Actinomycetes</taxon>
        <taxon>Propionibacteriales</taxon>
        <taxon>Propionibacteriaceae</taxon>
        <taxon>Acidipropionibacterium</taxon>
    </lineage>
</organism>
<feature type="domain" description="Glycosyl transferase family 1" evidence="3">
    <location>
        <begin position="185"/>
        <end position="344"/>
    </location>
</feature>
<dbReference type="PANTHER" id="PTHR12526:SF629">
    <property type="entry name" value="TEICHURONIC ACID BIOSYNTHESIS GLYCOSYLTRANSFERASE TUAH-RELATED"/>
    <property type="match status" value="1"/>
</dbReference>
<dbReference type="Proteomes" id="UP000251995">
    <property type="component" value="Chromosome"/>
</dbReference>
<dbReference type="Gene3D" id="3.40.50.2000">
    <property type="entry name" value="Glycogen Phosphorylase B"/>
    <property type="match status" value="2"/>
</dbReference>
<sequence length="377" mass="41593">MTSSARVCHLSTVHNPRDNRVFRKECASLAQAGVDIWFIGAQEGEEIVAGVHVVGVGEATGRVDRLTRRQFRAWRALDRISPDVVHVHDPELIPMVLAWRRLRGRAAVYDAHEDLIGQIEGKEYLADWVKPVARLAARGVIGAADRFFDGIVASTPTVLSFYHNPNRAVVRNYPLLTDYPQGADAAKKDGQAVYAGMLSAGRQVDRMFEMIEQVPGSHLTVAGEPDPEVKHFFQDLRPEQRVEWLGRIPGEEVPRVLAESRVGIAFFKPLKNYQEALPTKLFEYMAAGIPFISTDLPFLVDLFEGKDCGVFVDTSQGAEAAAEALRALLADPDRCAEMGANGRRAIEEEFSFEAEFPNLKAVEGGAVKREGTVLVGD</sequence>
<evidence type="ECO:0000259" key="3">
    <source>
        <dbReference type="Pfam" id="PF00534"/>
    </source>
</evidence>
<evidence type="ECO:0000313" key="6">
    <source>
        <dbReference type="Proteomes" id="UP000251995"/>
    </source>
</evidence>
<dbReference type="EMBL" id="CP025198">
    <property type="protein sequence ID" value="AXE39967.1"/>
    <property type="molecule type" value="Genomic_DNA"/>
</dbReference>
<dbReference type="GO" id="GO:0016757">
    <property type="term" value="F:glycosyltransferase activity"/>
    <property type="evidence" value="ECO:0007669"/>
    <property type="project" value="UniProtKB-KW"/>
</dbReference>
<evidence type="ECO:0000256" key="1">
    <source>
        <dbReference type="ARBA" id="ARBA00022676"/>
    </source>
</evidence>
<evidence type="ECO:0000256" key="2">
    <source>
        <dbReference type="ARBA" id="ARBA00022679"/>
    </source>
</evidence>
<dbReference type="RefSeq" id="WP_114045760.1">
    <property type="nucleotide sequence ID" value="NZ_CP025198.1"/>
</dbReference>
<protein>
    <submittedName>
        <fullName evidence="5">Uncharacterized protein</fullName>
    </submittedName>
</protein>
<reference evidence="5 6" key="1">
    <citation type="submission" date="2017-12" db="EMBL/GenBank/DDBJ databases">
        <title>The whole genome sequence of the Acidipropionibacterium virtanenii sp. nov. type strain JS278.</title>
        <authorList>
            <person name="Laine P."/>
            <person name="Deptula P."/>
            <person name="Varmanen P."/>
            <person name="Auvinen P."/>
        </authorList>
    </citation>
    <scope>NUCLEOTIDE SEQUENCE [LARGE SCALE GENOMIC DNA]</scope>
    <source>
        <strain evidence="5 6">JS278</strain>
    </source>
</reference>
<dbReference type="Pfam" id="PF13579">
    <property type="entry name" value="Glyco_trans_4_4"/>
    <property type="match status" value="1"/>
</dbReference>
<dbReference type="InterPro" id="IPR028098">
    <property type="entry name" value="Glyco_trans_4-like_N"/>
</dbReference>
<evidence type="ECO:0000313" key="5">
    <source>
        <dbReference type="EMBL" id="AXE39967.1"/>
    </source>
</evidence>
<dbReference type="SUPFAM" id="SSF53756">
    <property type="entry name" value="UDP-Glycosyltransferase/glycogen phosphorylase"/>
    <property type="match status" value="1"/>
</dbReference>
<gene>
    <name evidence="5" type="ORF">JS278_02832</name>
</gene>
<dbReference type="OrthoDB" id="9815351at2"/>
<keyword evidence="1" id="KW-0328">Glycosyltransferase</keyword>
<proteinExistence type="predicted"/>
<dbReference type="PANTHER" id="PTHR12526">
    <property type="entry name" value="GLYCOSYLTRANSFERASE"/>
    <property type="match status" value="1"/>
</dbReference>
<name>A0A344UXG9_9ACTN</name>
<feature type="domain" description="Glycosyltransferase subfamily 4-like N-terminal" evidence="4">
    <location>
        <begin position="22"/>
        <end position="148"/>
    </location>
</feature>
<dbReference type="AlphaFoldDB" id="A0A344UXG9"/>